<keyword evidence="1" id="KW-0805">Transcription regulation</keyword>
<evidence type="ECO:0000256" key="3">
    <source>
        <dbReference type="ARBA" id="ARBA00023163"/>
    </source>
</evidence>
<name>A0ABU6PMZ2_9BACL</name>
<dbReference type="InterPro" id="IPR036271">
    <property type="entry name" value="Tet_transcr_reg_TetR-rel_C_sf"/>
</dbReference>
<dbReference type="Pfam" id="PF00440">
    <property type="entry name" value="TetR_N"/>
    <property type="match status" value="1"/>
</dbReference>
<evidence type="ECO:0000259" key="5">
    <source>
        <dbReference type="PROSITE" id="PS50977"/>
    </source>
</evidence>
<dbReference type="InterPro" id="IPR009057">
    <property type="entry name" value="Homeodomain-like_sf"/>
</dbReference>
<evidence type="ECO:0000256" key="2">
    <source>
        <dbReference type="ARBA" id="ARBA00023125"/>
    </source>
</evidence>
<dbReference type="PANTHER" id="PTHR47506:SF6">
    <property type="entry name" value="HTH-TYPE TRANSCRIPTIONAL REPRESSOR NEMR"/>
    <property type="match status" value="1"/>
</dbReference>
<proteinExistence type="predicted"/>
<dbReference type="PANTHER" id="PTHR47506">
    <property type="entry name" value="TRANSCRIPTIONAL REGULATORY PROTEIN"/>
    <property type="match status" value="1"/>
</dbReference>
<dbReference type="SUPFAM" id="SSF48498">
    <property type="entry name" value="Tetracyclin repressor-like, C-terminal domain"/>
    <property type="match status" value="1"/>
</dbReference>
<evidence type="ECO:0000313" key="6">
    <source>
        <dbReference type="EMBL" id="MED5016230.1"/>
    </source>
</evidence>
<feature type="domain" description="HTH tetR-type" evidence="5">
    <location>
        <begin position="9"/>
        <end position="69"/>
    </location>
</feature>
<evidence type="ECO:0000256" key="4">
    <source>
        <dbReference type="PROSITE-ProRule" id="PRU00335"/>
    </source>
</evidence>
<dbReference type="Gene3D" id="1.10.357.10">
    <property type="entry name" value="Tetracycline Repressor, domain 2"/>
    <property type="match status" value="1"/>
</dbReference>
<dbReference type="Proteomes" id="UP001343257">
    <property type="component" value="Unassembled WGS sequence"/>
</dbReference>
<evidence type="ECO:0000256" key="1">
    <source>
        <dbReference type="ARBA" id="ARBA00023015"/>
    </source>
</evidence>
<protein>
    <submittedName>
        <fullName evidence="6">TetR/AcrR family transcriptional regulator</fullName>
    </submittedName>
</protein>
<gene>
    <name evidence="6" type="ORF">P9847_02795</name>
</gene>
<dbReference type="SUPFAM" id="SSF46689">
    <property type="entry name" value="Homeodomain-like"/>
    <property type="match status" value="1"/>
</dbReference>
<accession>A0ABU6PMZ2</accession>
<organism evidence="6 7">
    <name type="scientific">Paenibacillus chibensis</name>
    <dbReference type="NCBI Taxonomy" id="59846"/>
    <lineage>
        <taxon>Bacteria</taxon>
        <taxon>Bacillati</taxon>
        <taxon>Bacillota</taxon>
        <taxon>Bacilli</taxon>
        <taxon>Bacillales</taxon>
        <taxon>Paenibacillaceae</taxon>
        <taxon>Paenibacillus</taxon>
    </lineage>
</organism>
<comment type="caution">
    <text evidence="6">The sequence shown here is derived from an EMBL/GenBank/DDBJ whole genome shotgun (WGS) entry which is preliminary data.</text>
</comment>
<dbReference type="EMBL" id="JARTLD010000007">
    <property type="protein sequence ID" value="MED5016230.1"/>
    <property type="molecule type" value="Genomic_DNA"/>
</dbReference>
<dbReference type="PROSITE" id="PS50977">
    <property type="entry name" value="HTH_TETR_2"/>
    <property type="match status" value="1"/>
</dbReference>
<reference evidence="6 7" key="1">
    <citation type="submission" date="2023-03" db="EMBL/GenBank/DDBJ databases">
        <title>Bacillus Genome Sequencing.</title>
        <authorList>
            <person name="Dunlap C."/>
        </authorList>
    </citation>
    <scope>NUCLEOTIDE SEQUENCE [LARGE SCALE GENOMIC DNA]</scope>
    <source>
        <strain evidence="6 7">NRS-52</strain>
    </source>
</reference>
<keyword evidence="3" id="KW-0804">Transcription</keyword>
<dbReference type="InterPro" id="IPR001647">
    <property type="entry name" value="HTH_TetR"/>
</dbReference>
<evidence type="ECO:0000313" key="7">
    <source>
        <dbReference type="Proteomes" id="UP001343257"/>
    </source>
</evidence>
<dbReference type="PRINTS" id="PR00455">
    <property type="entry name" value="HTHTETR"/>
</dbReference>
<keyword evidence="2 4" id="KW-0238">DNA-binding</keyword>
<sequence>MNDSGHTASSSLQQILDAAEQLIKEKGCRQTTLQDIITSSGLSKGAIYHYVSGKDELFGMILKSKMETMNARFVQAVTQSAERDARMPVQSISEGMTSSTDKEQVSNKIFTYLLSQVDNPKVADVLREVYQYSLQTATAWITTGQQKGAIPPEIDAGHMASMYMVFTYGLRVRNTIMQDTEGAIPTEDIFGLLIHSLK</sequence>
<dbReference type="RefSeq" id="WP_328275194.1">
    <property type="nucleotide sequence ID" value="NZ_JARTLD010000007.1"/>
</dbReference>
<feature type="DNA-binding region" description="H-T-H motif" evidence="4">
    <location>
        <begin position="32"/>
        <end position="51"/>
    </location>
</feature>
<keyword evidence="7" id="KW-1185">Reference proteome</keyword>